<sequence length="67" mass="7860">YYHKDLNRKSIVLINRLEGSCPCGGPRQDVNHVVFYCLLYRVKTQPLIAYLKAKFPFFLMIKDPSKL</sequence>
<dbReference type="AlphaFoldDB" id="A0A026WYM8"/>
<dbReference type="Proteomes" id="UP000053097">
    <property type="component" value="Unassembled WGS sequence"/>
</dbReference>
<evidence type="ECO:0000313" key="1">
    <source>
        <dbReference type="EMBL" id="EZA60876.1"/>
    </source>
</evidence>
<proteinExistence type="predicted"/>
<protein>
    <submittedName>
        <fullName evidence="1">Uncharacterized protein</fullName>
    </submittedName>
</protein>
<dbReference type="EMBL" id="KK107064">
    <property type="protein sequence ID" value="EZA60876.1"/>
    <property type="molecule type" value="Genomic_DNA"/>
</dbReference>
<keyword evidence="2" id="KW-1185">Reference proteome</keyword>
<gene>
    <name evidence="1" type="ORF">X777_13078</name>
</gene>
<evidence type="ECO:0000313" key="2">
    <source>
        <dbReference type="Proteomes" id="UP000053097"/>
    </source>
</evidence>
<name>A0A026WYM8_OOCBI</name>
<feature type="non-terminal residue" evidence="1">
    <location>
        <position position="1"/>
    </location>
</feature>
<reference evidence="1 2" key="1">
    <citation type="journal article" date="2014" name="Curr. Biol.">
        <title>The genome of the clonal raider ant Cerapachys biroi.</title>
        <authorList>
            <person name="Oxley P.R."/>
            <person name="Ji L."/>
            <person name="Fetter-Pruneda I."/>
            <person name="McKenzie S.K."/>
            <person name="Li C."/>
            <person name="Hu H."/>
            <person name="Zhang G."/>
            <person name="Kronauer D.J."/>
        </authorList>
    </citation>
    <scope>NUCLEOTIDE SEQUENCE [LARGE SCALE GENOMIC DNA]</scope>
</reference>
<organism evidence="1 2">
    <name type="scientific">Ooceraea biroi</name>
    <name type="common">Clonal raider ant</name>
    <name type="synonym">Cerapachys biroi</name>
    <dbReference type="NCBI Taxonomy" id="2015173"/>
    <lineage>
        <taxon>Eukaryota</taxon>
        <taxon>Metazoa</taxon>
        <taxon>Ecdysozoa</taxon>
        <taxon>Arthropoda</taxon>
        <taxon>Hexapoda</taxon>
        <taxon>Insecta</taxon>
        <taxon>Pterygota</taxon>
        <taxon>Neoptera</taxon>
        <taxon>Endopterygota</taxon>
        <taxon>Hymenoptera</taxon>
        <taxon>Apocrita</taxon>
        <taxon>Aculeata</taxon>
        <taxon>Formicoidea</taxon>
        <taxon>Formicidae</taxon>
        <taxon>Dorylinae</taxon>
        <taxon>Ooceraea</taxon>
    </lineage>
</organism>
<accession>A0A026WYM8</accession>